<feature type="signal peptide" evidence="1">
    <location>
        <begin position="1"/>
        <end position="20"/>
    </location>
</feature>
<evidence type="ECO:0000313" key="3">
    <source>
        <dbReference type="Proteomes" id="UP000070544"/>
    </source>
</evidence>
<protein>
    <submittedName>
        <fullName evidence="2">Uncharacterized protein</fullName>
    </submittedName>
</protein>
<dbReference type="EMBL" id="KQ965732">
    <property type="protein sequence ID" value="KXS21964.1"/>
    <property type="molecule type" value="Genomic_DNA"/>
</dbReference>
<feature type="chain" id="PRO_5007296533" evidence="1">
    <location>
        <begin position="21"/>
        <end position="73"/>
    </location>
</feature>
<keyword evidence="1" id="KW-0732">Signal</keyword>
<keyword evidence="3" id="KW-1185">Reference proteome</keyword>
<proteinExistence type="predicted"/>
<reference evidence="2 3" key="1">
    <citation type="journal article" date="2015" name="Genome Biol. Evol.">
        <title>Phylogenomic analyses indicate that early fungi evolved digesting cell walls of algal ancestors of land plants.</title>
        <authorList>
            <person name="Chang Y."/>
            <person name="Wang S."/>
            <person name="Sekimoto S."/>
            <person name="Aerts A.L."/>
            <person name="Choi C."/>
            <person name="Clum A."/>
            <person name="LaButti K.M."/>
            <person name="Lindquist E.A."/>
            <person name="Yee Ngan C."/>
            <person name="Ohm R.A."/>
            <person name="Salamov A.A."/>
            <person name="Grigoriev I.V."/>
            <person name="Spatafora J.W."/>
            <person name="Berbee M.L."/>
        </authorList>
    </citation>
    <scope>NUCLEOTIDE SEQUENCE [LARGE SCALE GENOMIC DNA]</scope>
    <source>
        <strain evidence="2 3">JEL478</strain>
    </source>
</reference>
<accession>A0A139AZ33</accession>
<evidence type="ECO:0000313" key="2">
    <source>
        <dbReference type="EMBL" id="KXS21964.1"/>
    </source>
</evidence>
<evidence type="ECO:0000256" key="1">
    <source>
        <dbReference type="SAM" id="SignalP"/>
    </source>
</evidence>
<dbReference type="AlphaFoldDB" id="A0A139AZ33"/>
<gene>
    <name evidence="2" type="ORF">M427DRAFT_51333</name>
</gene>
<dbReference type="Proteomes" id="UP000070544">
    <property type="component" value="Unassembled WGS sequence"/>
</dbReference>
<name>A0A139AZ33_GONPJ</name>
<sequence length="73" mass="7894">MRFSMLGATVATLTVCFVAAEMEIPRHLGATNALAKGLAFTHNTLLVRSSSSHDGLTKRQSTCEPCTQWAVAW</sequence>
<organism evidence="2 3">
    <name type="scientific">Gonapodya prolifera (strain JEL478)</name>
    <name type="common">Monoblepharis prolifera</name>
    <dbReference type="NCBI Taxonomy" id="1344416"/>
    <lineage>
        <taxon>Eukaryota</taxon>
        <taxon>Fungi</taxon>
        <taxon>Fungi incertae sedis</taxon>
        <taxon>Chytridiomycota</taxon>
        <taxon>Chytridiomycota incertae sedis</taxon>
        <taxon>Monoblepharidomycetes</taxon>
        <taxon>Monoblepharidales</taxon>
        <taxon>Gonapodyaceae</taxon>
        <taxon>Gonapodya</taxon>
    </lineage>
</organism>